<keyword evidence="8" id="KW-1185">Reference proteome</keyword>
<comment type="subcellular location">
    <subcellularLocation>
        <location evidence="1">Endomembrane system</location>
        <topology evidence="1">Multi-pass membrane protein</topology>
    </subcellularLocation>
</comment>
<evidence type="ECO:0000256" key="2">
    <source>
        <dbReference type="ARBA" id="ARBA00022692"/>
    </source>
</evidence>
<reference evidence="7 8" key="1">
    <citation type="submission" date="2019-06" db="EMBL/GenBank/DDBJ databases">
        <authorList>
            <person name="Broberg M."/>
        </authorList>
    </citation>
    <scope>NUCLEOTIDE SEQUENCE [LARGE SCALE GENOMIC DNA]</scope>
</reference>
<evidence type="ECO:0000256" key="1">
    <source>
        <dbReference type="ARBA" id="ARBA00004127"/>
    </source>
</evidence>
<evidence type="ECO:0000259" key="6">
    <source>
        <dbReference type="Pfam" id="PF02656"/>
    </source>
</evidence>
<proteinExistence type="predicted"/>
<evidence type="ECO:0000313" key="7">
    <source>
        <dbReference type="EMBL" id="VUC24808.1"/>
    </source>
</evidence>
<accession>A0ABY6U3X6</accession>
<name>A0ABY6U3X6_BIOOC</name>
<keyword evidence="3 5" id="KW-1133">Transmembrane helix</keyword>
<evidence type="ECO:0000256" key="4">
    <source>
        <dbReference type="ARBA" id="ARBA00023136"/>
    </source>
</evidence>
<dbReference type="Proteomes" id="UP000766486">
    <property type="component" value="Unassembled WGS sequence"/>
</dbReference>
<dbReference type="Pfam" id="PF02656">
    <property type="entry name" value="DUF202"/>
    <property type="match status" value="1"/>
</dbReference>
<organism evidence="7 8">
    <name type="scientific">Bionectria ochroleuca</name>
    <name type="common">Gliocladium roseum</name>
    <dbReference type="NCBI Taxonomy" id="29856"/>
    <lineage>
        <taxon>Eukaryota</taxon>
        <taxon>Fungi</taxon>
        <taxon>Dikarya</taxon>
        <taxon>Ascomycota</taxon>
        <taxon>Pezizomycotina</taxon>
        <taxon>Sordariomycetes</taxon>
        <taxon>Hypocreomycetidae</taxon>
        <taxon>Hypocreales</taxon>
        <taxon>Bionectriaceae</taxon>
        <taxon>Clonostachys</taxon>
    </lineage>
</organism>
<dbReference type="PANTHER" id="PTHR34187:SF3">
    <property type="entry name" value="DUF DOMAIN PROTEIN (AFU_ORTHOLOGUE AFUA_6G11150)"/>
    <property type="match status" value="1"/>
</dbReference>
<dbReference type="InterPro" id="IPR003807">
    <property type="entry name" value="DUF202"/>
</dbReference>
<evidence type="ECO:0000256" key="3">
    <source>
        <dbReference type="ARBA" id="ARBA00022989"/>
    </source>
</evidence>
<feature type="domain" description="DUF202" evidence="6">
    <location>
        <begin position="85"/>
        <end position="147"/>
    </location>
</feature>
<gene>
    <name evidence="7" type="ORF">CLO192961_LOCUS153350</name>
</gene>
<sequence length="199" mass="22246">MASTKRDEEDLTDRFCVPLSSLTTPIEVGEIGYTRAGSSVFFAWPPFGPLLFENESSDARDHCANERIWAEARQRRAARSKNSAFLSYLKLSVYMAIASIVITMSFHIKRAPTELELKMAKPIGAVFWLLSVMTLLLGVGNYMRTVNQYSQKAAIVQSGWKTQLSLGILATCLVATCMILRWIAINERARALGMVFGWV</sequence>
<comment type="caution">
    <text evidence="7">The sequence shown here is derived from an EMBL/GenBank/DDBJ whole genome shotgun (WGS) entry which is preliminary data.</text>
</comment>
<dbReference type="EMBL" id="CABFNS010000727">
    <property type="protein sequence ID" value="VUC24808.1"/>
    <property type="molecule type" value="Genomic_DNA"/>
</dbReference>
<keyword evidence="2 5" id="KW-0812">Transmembrane</keyword>
<protein>
    <recommendedName>
        <fullName evidence="6">DUF202 domain-containing protein</fullName>
    </recommendedName>
</protein>
<evidence type="ECO:0000313" key="8">
    <source>
        <dbReference type="Proteomes" id="UP000766486"/>
    </source>
</evidence>
<keyword evidence="4 5" id="KW-0472">Membrane</keyword>
<feature type="transmembrane region" description="Helical" evidence="5">
    <location>
        <begin position="85"/>
        <end position="106"/>
    </location>
</feature>
<dbReference type="InterPro" id="IPR052053">
    <property type="entry name" value="IM_YidH-like"/>
</dbReference>
<feature type="transmembrane region" description="Helical" evidence="5">
    <location>
        <begin position="164"/>
        <end position="184"/>
    </location>
</feature>
<feature type="transmembrane region" description="Helical" evidence="5">
    <location>
        <begin position="126"/>
        <end position="143"/>
    </location>
</feature>
<evidence type="ECO:0000256" key="5">
    <source>
        <dbReference type="SAM" id="Phobius"/>
    </source>
</evidence>
<dbReference type="PANTHER" id="PTHR34187">
    <property type="entry name" value="FGR18P"/>
    <property type="match status" value="1"/>
</dbReference>